<evidence type="ECO:0000313" key="3">
    <source>
        <dbReference type="Proteomes" id="UP001162734"/>
    </source>
</evidence>
<evidence type="ECO:0000256" key="1">
    <source>
        <dbReference type="SAM" id="SignalP"/>
    </source>
</evidence>
<feature type="signal peptide" evidence="1">
    <location>
        <begin position="1"/>
        <end position="25"/>
    </location>
</feature>
<feature type="chain" id="PRO_5046418336" evidence="1">
    <location>
        <begin position="26"/>
        <end position="436"/>
    </location>
</feature>
<gene>
    <name evidence="2" type="ORF">AMPC_22470</name>
</gene>
<dbReference type="EMBL" id="AP025592">
    <property type="protein sequence ID" value="BDG09134.1"/>
    <property type="molecule type" value="Genomic_DNA"/>
</dbReference>
<dbReference type="RefSeq" id="WP_248340813.1">
    <property type="nucleotide sequence ID" value="NZ_AP025592.1"/>
</dbReference>
<reference evidence="3" key="1">
    <citation type="journal article" date="2022" name="Int. J. Syst. Evol. Microbiol.">
        <title>Anaeromyxobacter oryzae sp. nov., Anaeromyxobacter diazotrophicus sp. nov. and Anaeromyxobacter paludicola sp. nov., isolated from paddy soils.</title>
        <authorList>
            <person name="Itoh H."/>
            <person name="Xu Z."/>
            <person name="Mise K."/>
            <person name="Masuda Y."/>
            <person name="Ushijima N."/>
            <person name="Hayakawa C."/>
            <person name="Shiratori Y."/>
            <person name="Senoo K."/>
        </authorList>
    </citation>
    <scope>NUCLEOTIDE SEQUENCE [LARGE SCALE GENOMIC DNA]</scope>
    <source>
        <strain evidence="3">Red630</strain>
    </source>
</reference>
<proteinExistence type="predicted"/>
<protein>
    <submittedName>
        <fullName evidence="2">Uncharacterized protein</fullName>
    </submittedName>
</protein>
<keyword evidence="1" id="KW-0732">Signal</keyword>
<evidence type="ECO:0000313" key="2">
    <source>
        <dbReference type="EMBL" id="BDG09134.1"/>
    </source>
</evidence>
<sequence length="436" mass="47399">MRSVHLVLSRAVLLLALAVPPSLSAAQSLPTPTCAWQFSWTPSGPGNWLLADTGNRWWYMPIDAQWRSVTLTGTYPRARFFSIAVYDEAPVSTGLADHLFDAQIAPDPGSVNPFDGARSHGRANHHPQQYTMTVARTEGTAPNALRLHADTGWLLYRLYLSDAGEGTTGGVPLPGIAVTDASGQTTTLPACARVNRQSELATLQPQFVPALLEDPPRTPPVPDHVWFAPISVPPARLLPNPDNKYLVSFFMSDYDPARVLVIRGKMPAFPDTFDGGPVWKPAAGFHDIQLRYWSMCLGSLVSPLPIEGCAVDATTPLDASGFYTVVISNDVLRPDWLPPQVAWIPWGDEGMVPKLIFLRNLLASPGFGHAAQDAVEKGCGLVFNFPTPLTQEEITPAGQCSLAVMGDYYPMAIWCDRRELRAGGWPACFARGKSGD</sequence>
<accession>A0ABM7XB88</accession>
<dbReference type="Proteomes" id="UP001162734">
    <property type="component" value="Chromosome"/>
</dbReference>
<keyword evidence="3" id="KW-1185">Reference proteome</keyword>
<organism evidence="2 3">
    <name type="scientific">Anaeromyxobacter paludicola</name>
    <dbReference type="NCBI Taxonomy" id="2918171"/>
    <lineage>
        <taxon>Bacteria</taxon>
        <taxon>Pseudomonadati</taxon>
        <taxon>Myxococcota</taxon>
        <taxon>Myxococcia</taxon>
        <taxon>Myxococcales</taxon>
        <taxon>Cystobacterineae</taxon>
        <taxon>Anaeromyxobacteraceae</taxon>
        <taxon>Anaeromyxobacter</taxon>
    </lineage>
</organism>
<name>A0ABM7XB88_9BACT</name>